<organism evidence="2 3">
    <name type="scientific">candidate division MSBL1 archaeon SCGC-AAA259A05</name>
    <dbReference type="NCBI Taxonomy" id="1698259"/>
    <lineage>
        <taxon>Archaea</taxon>
        <taxon>Methanobacteriati</taxon>
        <taxon>Methanobacteriota</taxon>
        <taxon>candidate division MSBL1</taxon>
    </lineage>
</organism>
<dbReference type="Proteomes" id="UP000070163">
    <property type="component" value="Unassembled WGS sequence"/>
</dbReference>
<feature type="transmembrane region" description="Helical" evidence="1">
    <location>
        <begin position="20"/>
        <end position="39"/>
    </location>
</feature>
<name>A0A133UBY7_9EURY</name>
<keyword evidence="3" id="KW-1185">Reference proteome</keyword>
<sequence length="206" mass="22613">ERLEGSSNEGLKMRMRSVNWFGVAAGVLMLLVPFLGAWWCAEVGAEALKLELSPFYYHVSILEQPLTSSLVGYFILAAKLTVIIGGSLMIVGSLKTDKWWGKKLMRFGAMKVLWFLVMLLILLIAGTFFINNFLPDLIGGRGGNVEIQIPYIIGTSNSVIQSENVTVVAPTSASLTPSFWVAVLTAFLGIVARIYHGRIEKRMDAG</sequence>
<feature type="transmembrane region" description="Helical" evidence="1">
    <location>
        <begin position="112"/>
        <end position="134"/>
    </location>
</feature>
<dbReference type="AlphaFoldDB" id="A0A133UBY7"/>
<evidence type="ECO:0000313" key="2">
    <source>
        <dbReference type="EMBL" id="KXA91674.1"/>
    </source>
</evidence>
<feature type="transmembrane region" description="Helical" evidence="1">
    <location>
        <begin position="178"/>
        <end position="195"/>
    </location>
</feature>
<accession>A0A133UBY7</accession>
<reference evidence="2 3" key="1">
    <citation type="journal article" date="2016" name="Sci. Rep.">
        <title>Metabolic traits of an uncultured archaeal lineage -MSBL1- from brine pools of the Red Sea.</title>
        <authorList>
            <person name="Mwirichia R."/>
            <person name="Alam I."/>
            <person name="Rashid M."/>
            <person name="Vinu M."/>
            <person name="Ba-Alawi W."/>
            <person name="Anthony Kamau A."/>
            <person name="Kamanda Ngugi D."/>
            <person name="Goker M."/>
            <person name="Klenk H.P."/>
            <person name="Bajic V."/>
            <person name="Stingl U."/>
        </authorList>
    </citation>
    <scope>NUCLEOTIDE SEQUENCE [LARGE SCALE GENOMIC DNA]</scope>
    <source>
        <strain evidence="2">SCGC-AAA259A05</strain>
    </source>
</reference>
<feature type="non-terminal residue" evidence="2">
    <location>
        <position position="1"/>
    </location>
</feature>
<proteinExistence type="predicted"/>
<comment type="caution">
    <text evidence="2">The sequence shown here is derived from an EMBL/GenBank/DDBJ whole genome shotgun (WGS) entry which is preliminary data.</text>
</comment>
<keyword evidence="1" id="KW-1133">Transmembrane helix</keyword>
<evidence type="ECO:0000313" key="3">
    <source>
        <dbReference type="Proteomes" id="UP000070163"/>
    </source>
</evidence>
<gene>
    <name evidence="2" type="ORF">AKJ57_00240</name>
</gene>
<feature type="transmembrane region" description="Helical" evidence="1">
    <location>
        <begin position="70"/>
        <end position="91"/>
    </location>
</feature>
<dbReference type="EMBL" id="LHXJ01000002">
    <property type="protein sequence ID" value="KXA91674.1"/>
    <property type="molecule type" value="Genomic_DNA"/>
</dbReference>
<keyword evidence="1" id="KW-0472">Membrane</keyword>
<evidence type="ECO:0000256" key="1">
    <source>
        <dbReference type="SAM" id="Phobius"/>
    </source>
</evidence>
<keyword evidence="1" id="KW-0812">Transmembrane</keyword>
<protein>
    <submittedName>
        <fullName evidence="2">Uncharacterized protein</fullName>
    </submittedName>
</protein>